<keyword evidence="1" id="KW-1133">Transmembrane helix</keyword>
<name>A0A1D8GMX9_9FIRM</name>
<dbReference type="NCBIfam" id="TIGR00779">
    <property type="entry name" value="cad"/>
    <property type="match status" value="1"/>
</dbReference>
<dbReference type="InterPro" id="IPR004676">
    <property type="entry name" value="Cd-R_transporter"/>
</dbReference>
<feature type="transmembrane region" description="Helical" evidence="1">
    <location>
        <begin position="6"/>
        <end position="27"/>
    </location>
</feature>
<keyword evidence="1" id="KW-0812">Transmembrane</keyword>
<organism evidence="2 3">
    <name type="scientific">Geosporobacter ferrireducens</name>
    <dbReference type="NCBI Taxonomy" id="1424294"/>
    <lineage>
        <taxon>Bacteria</taxon>
        <taxon>Bacillati</taxon>
        <taxon>Bacillota</taxon>
        <taxon>Clostridia</taxon>
        <taxon>Peptostreptococcales</taxon>
        <taxon>Thermotaleaceae</taxon>
        <taxon>Geosporobacter</taxon>
    </lineage>
</organism>
<dbReference type="EMBL" id="CP017269">
    <property type="protein sequence ID" value="AOT72291.1"/>
    <property type="molecule type" value="Genomic_DNA"/>
</dbReference>
<feature type="transmembrane region" description="Helical" evidence="1">
    <location>
        <begin position="132"/>
        <end position="152"/>
    </location>
</feature>
<reference evidence="2 3" key="1">
    <citation type="submission" date="2016-09" db="EMBL/GenBank/DDBJ databases">
        <title>Genomic analysis reveals versatility of anaerobic energy metabolism of Geosporobacter ferrireducens IRF9 of phylum Firmicutes.</title>
        <authorList>
            <person name="Kim S.-J."/>
        </authorList>
    </citation>
    <scope>NUCLEOTIDE SEQUENCE [LARGE SCALE GENOMIC DNA]</scope>
    <source>
        <strain evidence="2 3">IRF9</strain>
    </source>
</reference>
<accession>A0A1D8GMX9</accession>
<evidence type="ECO:0000256" key="1">
    <source>
        <dbReference type="SAM" id="Phobius"/>
    </source>
</evidence>
<dbReference type="KEGG" id="gfe:Gferi_23735"/>
<dbReference type="AlphaFoldDB" id="A0A1D8GMX9"/>
<evidence type="ECO:0000313" key="2">
    <source>
        <dbReference type="EMBL" id="AOT72291.1"/>
    </source>
</evidence>
<dbReference type="Proteomes" id="UP000095743">
    <property type="component" value="Chromosome"/>
</dbReference>
<feature type="transmembrane region" description="Helical" evidence="1">
    <location>
        <begin position="172"/>
        <end position="196"/>
    </location>
</feature>
<evidence type="ECO:0000313" key="3">
    <source>
        <dbReference type="Proteomes" id="UP000095743"/>
    </source>
</evidence>
<gene>
    <name evidence="2" type="ORF">Gferi_23735</name>
</gene>
<dbReference type="Pfam" id="PF03596">
    <property type="entry name" value="Cad"/>
    <property type="match status" value="1"/>
</dbReference>
<feature type="transmembrane region" description="Helical" evidence="1">
    <location>
        <begin position="39"/>
        <end position="60"/>
    </location>
</feature>
<feature type="transmembrane region" description="Helical" evidence="1">
    <location>
        <begin position="66"/>
        <end position="84"/>
    </location>
</feature>
<protein>
    <submittedName>
        <fullName evidence="2">Cadmium resistance protein CadD</fullName>
    </submittedName>
</protein>
<feature type="transmembrane region" description="Helical" evidence="1">
    <location>
        <begin position="105"/>
        <end position="126"/>
    </location>
</feature>
<proteinExistence type="predicted"/>
<dbReference type="RefSeq" id="WP_003762639.1">
    <property type="nucleotide sequence ID" value="NZ_CP017269.1"/>
</dbReference>
<sequence>MQTLISALLVFISTSIDYLVVLIILFANQGTRGIKSIYIGQYLGTGILVGVSLIAAYFLNYIPQDWMIGFLGLIPLGLGIRSIFVDEDVDEDSIGNQIKNNQSQIFAITGLTLAMGGDNLGIYIPYFTGMNVGQIVIVLAVFIIGIFLLCQLAKRFATIPMIGGIIERYGRIIVPVIFIGLGIYILVENGTINYLISFYN</sequence>
<keyword evidence="3" id="KW-1185">Reference proteome</keyword>
<keyword evidence="1" id="KW-0472">Membrane</keyword>
<dbReference type="STRING" id="1424294.Gferi_23735"/>
<dbReference type="OrthoDB" id="7995400at2"/>